<comment type="subcellular location">
    <subcellularLocation>
        <location evidence="9">Cytoplasm</location>
    </subcellularLocation>
</comment>
<feature type="domain" description="tRNA-specific 2-thiouridylase MnmA-like C-terminal" evidence="10">
    <location>
        <begin position="282"/>
        <end position="355"/>
    </location>
</feature>
<dbReference type="HAMAP" id="MF_00144">
    <property type="entry name" value="tRNA_thiouridyl_MnmA"/>
    <property type="match status" value="1"/>
</dbReference>
<dbReference type="InterPro" id="IPR004506">
    <property type="entry name" value="MnmA-like"/>
</dbReference>
<evidence type="ECO:0000256" key="4">
    <source>
        <dbReference type="ARBA" id="ARBA00022741"/>
    </source>
</evidence>
<feature type="active site" description="Nucleophile" evidence="9">
    <location>
        <position position="101"/>
    </location>
</feature>
<dbReference type="EC" id="2.8.1.13" evidence="9"/>
<name>A0A2U2B4Y0_9BACT</name>
<dbReference type="InterPro" id="IPR023382">
    <property type="entry name" value="MnmA-like_central_sf"/>
</dbReference>
<evidence type="ECO:0000256" key="8">
    <source>
        <dbReference type="ARBA" id="ARBA00051542"/>
    </source>
</evidence>
<reference evidence="12 13" key="1">
    <citation type="submission" date="2018-05" db="EMBL/GenBank/DDBJ databases">
        <title>Marinilabilia rubrum sp. nov., isolated from saltern sediment.</title>
        <authorList>
            <person name="Zhang R."/>
        </authorList>
    </citation>
    <scope>NUCLEOTIDE SEQUENCE [LARGE SCALE GENOMIC DNA]</scope>
    <source>
        <strain evidence="12 13">WTE16</strain>
    </source>
</reference>
<keyword evidence="7 9" id="KW-1015">Disulfide bond</keyword>
<evidence type="ECO:0000256" key="2">
    <source>
        <dbReference type="ARBA" id="ARBA00022679"/>
    </source>
</evidence>
<feature type="disulfide bond" description="Alternate" evidence="9">
    <location>
        <begin position="101"/>
        <end position="198"/>
    </location>
</feature>
<evidence type="ECO:0000313" key="12">
    <source>
        <dbReference type="EMBL" id="PWD98128.1"/>
    </source>
</evidence>
<feature type="binding site" evidence="9">
    <location>
        <begin position="14"/>
        <end position="21"/>
    </location>
    <ligand>
        <name>ATP</name>
        <dbReference type="ChEBI" id="CHEBI:30616"/>
    </ligand>
</feature>
<proteinExistence type="inferred from homology"/>
<dbReference type="Gene3D" id="3.40.50.620">
    <property type="entry name" value="HUPs"/>
    <property type="match status" value="1"/>
</dbReference>
<dbReference type="InterPro" id="IPR046884">
    <property type="entry name" value="MnmA-like_central"/>
</dbReference>
<dbReference type="SUPFAM" id="SSF52402">
    <property type="entry name" value="Adenine nucleotide alpha hydrolases-like"/>
    <property type="match status" value="1"/>
</dbReference>
<comment type="function">
    <text evidence="9">Catalyzes the 2-thiolation of uridine at the wobble position (U34) of tRNA, leading to the formation of s(2)U34.</text>
</comment>
<keyword evidence="13" id="KW-1185">Reference proteome</keyword>
<keyword evidence="5 9" id="KW-0067">ATP-binding</keyword>
<feature type="site" description="Interaction with tRNA" evidence="9">
    <location>
        <position position="340"/>
    </location>
</feature>
<dbReference type="InterPro" id="IPR046885">
    <property type="entry name" value="MnmA-like_C"/>
</dbReference>
<evidence type="ECO:0000259" key="10">
    <source>
        <dbReference type="Pfam" id="PF20258"/>
    </source>
</evidence>
<dbReference type="Proteomes" id="UP000244956">
    <property type="component" value="Unassembled WGS sequence"/>
</dbReference>
<dbReference type="GO" id="GO:0005737">
    <property type="term" value="C:cytoplasm"/>
    <property type="evidence" value="ECO:0007669"/>
    <property type="project" value="UniProtKB-SubCell"/>
</dbReference>
<dbReference type="InterPro" id="IPR014729">
    <property type="entry name" value="Rossmann-like_a/b/a_fold"/>
</dbReference>
<evidence type="ECO:0000256" key="3">
    <source>
        <dbReference type="ARBA" id="ARBA00022694"/>
    </source>
</evidence>
<dbReference type="Pfam" id="PF20259">
    <property type="entry name" value="tRNA_Me_trans_M"/>
    <property type="match status" value="1"/>
</dbReference>
<gene>
    <name evidence="9" type="primary">mnmA</name>
    <name evidence="12" type="ORF">DDZ16_17460</name>
</gene>
<dbReference type="RefSeq" id="WP_109265771.1">
    <property type="nucleotide sequence ID" value="NZ_QEWP01000019.1"/>
</dbReference>
<dbReference type="NCBIfam" id="TIGR00420">
    <property type="entry name" value="trmU"/>
    <property type="match status" value="1"/>
</dbReference>
<dbReference type="GO" id="GO:0000049">
    <property type="term" value="F:tRNA binding"/>
    <property type="evidence" value="ECO:0007669"/>
    <property type="project" value="UniProtKB-KW"/>
</dbReference>
<feature type="active site" description="Cysteine persulfide intermediate" evidence="9">
    <location>
        <position position="198"/>
    </location>
</feature>
<keyword evidence="1 9" id="KW-0820">tRNA-binding</keyword>
<dbReference type="PANTHER" id="PTHR11933:SF5">
    <property type="entry name" value="MITOCHONDRIAL TRNA-SPECIFIC 2-THIOURIDYLASE 1"/>
    <property type="match status" value="1"/>
</dbReference>
<dbReference type="GO" id="GO:0103016">
    <property type="term" value="F:tRNA-uridine 2-sulfurtransferase activity"/>
    <property type="evidence" value="ECO:0007669"/>
    <property type="project" value="UniProtKB-EC"/>
</dbReference>
<feature type="binding site" evidence="9">
    <location>
        <position position="125"/>
    </location>
    <ligand>
        <name>ATP</name>
        <dbReference type="ChEBI" id="CHEBI:30616"/>
    </ligand>
</feature>
<dbReference type="PANTHER" id="PTHR11933">
    <property type="entry name" value="TRNA 5-METHYLAMINOMETHYL-2-THIOURIDYLATE -METHYLTRANSFERASE"/>
    <property type="match status" value="1"/>
</dbReference>
<dbReference type="OrthoDB" id="9800696at2"/>
<dbReference type="NCBIfam" id="NF001138">
    <property type="entry name" value="PRK00143.1"/>
    <property type="match status" value="1"/>
</dbReference>
<keyword evidence="3 9" id="KW-0819">tRNA processing</keyword>
<dbReference type="Gene3D" id="2.30.30.280">
    <property type="entry name" value="Adenine nucleotide alpha hydrolases-like domains"/>
    <property type="match status" value="1"/>
</dbReference>
<keyword evidence="9" id="KW-0963">Cytoplasm</keyword>
<feature type="domain" description="tRNA-specific 2-thiouridylase MnmA-like central" evidence="11">
    <location>
        <begin position="217"/>
        <end position="273"/>
    </location>
</feature>
<dbReference type="AlphaFoldDB" id="A0A2U2B4Y0"/>
<comment type="similarity">
    <text evidence="9">Belongs to the MnmA/TRMU family.</text>
</comment>
<evidence type="ECO:0000256" key="1">
    <source>
        <dbReference type="ARBA" id="ARBA00022555"/>
    </source>
</evidence>
<evidence type="ECO:0000256" key="5">
    <source>
        <dbReference type="ARBA" id="ARBA00022840"/>
    </source>
</evidence>
<comment type="catalytic activity">
    <reaction evidence="8 9">
        <text>S-sulfanyl-L-cysteinyl-[protein] + uridine(34) in tRNA + AH2 + ATP = 2-thiouridine(34) in tRNA + L-cysteinyl-[protein] + A + AMP + diphosphate + H(+)</text>
        <dbReference type="Rhea" id="RHEA:47032"/>
        <dbReference type="Rhea" id="RHEA-COMP:10131"/>
        <dbReference type="Rhea" id="RHEA-COMP:11726"/>
        <dbReference type="Rhea" id="RHEA-COMP:11727"/>
        <dbReference type="Rhea" id="RHEA-COMP:11728"/>
        <dbReference type="ChEBI" id="CHEBI:13193"/>
        <dbReference type="ChEBI" id="CHEBI:15378"/>
        <dbReference type="ChEBI" id="CHEBI:17499"/>
        <dbReference type="ChEBI" id="CHEBI:29950"/>
        <dbReference type="ChEBI" id="CHEBI:30616"/>
        <dbReference type="ChEBI" id="CHEBI:33019"/>
        <dbReference type="ChEBI" id="CHEBI:61963"/>
        <dbReference type="ChEBI" id="CHEBI:65315"/>
        <dbReference type="ChEBI" id="CHEBI:87170"/>
        <dbReference type="ChEBI" id="CHEBI:456215"/>
        <dbReference type="EC" id="2.8.1.13"/>
    </reaction>
</comment>
<protein>
    <recommendedName>
        <fullName evidence="9">tRNA-specific 2-thiouridylase MnmA</fullName>
        <ecNumber evidence="9">2.8.1.13</ecNumber>
    </recommendedName>
</protein>
<feature type="region of interest" description="Interaction with tRNA" evidence="9">
    <location>
        <begin position="147"/>
        <end position="149"/>
    </location>
</feature>
<feature type="binding site" evidence="9">
    <location>
        <position position="40"/>
    </location>
    <ligand>
        <name>ATP</name>
        <dbReference type="ChEBI" id="CHEBI:30616"/>
    </ligand>
</feature>
<evidence type="ECO:0000256" key="6">
    <source>
        <dbReference type="ARBA" id="ARBA00022884"/>
    </source>
</evidence>
<comment type="caution">
    <text evidence="12">The sequence shown here is derived from an EMBL/GenBank/DDBJ whole genome shotgun (WGS) entry which is preliminary data.</text>
</comment>
<dbReference type="GO" id="GO:0005524">
    <property type="term" value="F:ATP binding"/>
    <property type="evidence" value="ECO:0007669"/>
    <property type="project" value="UniProtKB-KW"/>
</dbReference>
<evidence type="ECO:0000256" key="7">
    <source>
        <dbReference type="ARBA" id="ARBA00023157"/>
    </source>
</evidence>
<dbReference type="GO" id="GO:0002143">
    <property type="term" value="P:tRNA wobble position uridine thiolation"/>
    <property type="evidence" value="ECO:0007669"/>
    <property type="project" value="TreeGrafter"/>
</dbReference>
<evidence type="ECO:0000259" key="11">
    <source>
        <dbReference type="Pfam" id="PF20259"/>
    </source>
</evidence>
<evidence type="ECO:0000313" key="13">
    <source>
        <dbReference type="Proteomes" id="UP000244956"/>
    </source>
</evidence>
<dbReference type="Pfam" id="PF03054">
    <property type="entry name" value="tRNA_Me_trans"/>
    <property type="match status" value="1"/>
</dbReference>
<keyword evidence="4 9" id="KW-0547">Nucleotide-binding</keyword>
<dbReference type="CDD" id="cd01998">
    <property type="entry name" value="MnmA_TRMU-like"/>
    <property type="match status" value="1"/>
</dbReference>
<comment type="caution">
    <text evidence="9">Lacks conserved residue(s) required for the propagation of feature annotation.</text>
</comment>
<organism evidence="12 13">
    <name type="scientific">Marinilabilia rubra</name>
    <dbReference type="NCBI Taxonomy" id="2162893"/>
    <lineage>
        <taxon>Bacteria</taxon>
        <taxon>Pseudomonadati</taxon>
        <taxon>Bacteroidota</taxon>
        <taxon>Bacteroidia</taxon>
        <taxon>Marinilabiliales</taxon>
        <taxon>Marinilabiliaceae</taxon>
        <taxon>Marinilabilia</taxon>
    </lineage>
</organism>
<dbReference type="Gene3D" id="2.40.30.10">
    <property type="entry name" value="Translation factors"/>
    <property type="match status" value="1"/>
</dbReference>
<feature type="site" description="Interaction with tRNA" evidence="9">
    <location>
        <position position="126"/>
    </location>
</feature>
<evidence type="ECO:0000256" key="9">
    <source>
        <dbReference type="HAMAP-Rule" id="MF_00144"/>
    </source>
</evidence>
<keyword evidence="6 9" id="KW-0694">RNA-binding</keyword>
<accession>A0A2U2B4Y0</accession>
<keyword evidence="2 9" id="KW-0808">Transferase</keyword>
<dbReference type="Pfam" id="PF20258">
    <property type="entry name" value="tRNA_Me_trans_C"/>
    <property type="match status" value="1"/>
</dbReference>
<dbReference type="EMBL" id="QEWP01000019">
    <property type="protein sequence ID" value="PWD98128.1"/>
    <property type="molecule type" value="Genomic_DNA"/>
</dbReference>
<sequence>MVDQKPENKRVLLGMSGGLDSTMSALLLHKQGYEVHGVTLKTWHVNSEKQEKDLIKAEQLAHKLGIDHSIFDISSTFKKNVVDYFCDEYLRGRTPNPCNRCNPMIKWPRLMEMADAFDCRYIATGHYVQKVKTNNKWYIKKGVDPSKDQSYFLWNLNQDILNRAIFPLGKLTKEEVRELALSNGLENVADQKESMGVCFLDNLNYRDFLQKKHDDREIDIQEGEIVNESGKVIGKHQGIPFFTIGQKRGLNLEDKSYRVIDLDSENNRVVVSKTANLETSQLTLKSFYLSESLYENEAEEVHIRIRGLDKVPPIPGRITHIEGGLNVIFDVPAWAITPGQSIVFYQNDLVIGGGIY</sequence>